<dbReference type="Proteomes" id="UP000224567">
    <property type="component" value="Unassembled WGS sequence"/>
</dbReference>
<evidence type="ECO:0000313" key="14">
    <source>
        <dbReference type="EMBL" id="PHT37684.1"/>
    </source>
</evidence>
<evidence type="ECO:0000259" key="11">
    <source>
        <dbReference type="Pfam" id="PF00999"/>
    </source>
</evidence>
<feature type="transmembrane region" description="Helical" evidence="10">
    <location>
        <begin position="558"/>
        <end position="585"/>
    </location>
</feature>
<dbReference type="GO" id="GO:0006885">
    <property type="term" value="P:regulation of pH"/>
    <property type="evidence" value="ECO:0007669"/>
    <property type="project" value="TreeGrafter"/>
</dbReference>
<evidence type="ECO:0000313" key="15">
    <source>
        <dbReference type="Proteomes" id="UP000224567"/>
    </source>
</evidence>
<keyword evidence="2" id="KW-0813">Transport</keyword>
<evidence type="ECO:0000256" key="8">
    <source>
        <dbReference type="ARBA" id="ARBA00023136"/>
    </source>
</evidence>
<feature type="domain" description="Cation/H(+) antiporter C-terminal" evidence="13">
    <location>
        <begin position="845"/>
        <end position="992"/>
    </location>
</feature>
<dbReference type="EMBL" id="MLFT02000009">
    <property type="protein sequence ID" value="PHT37684.1"/>
    <property type="molecule type" value="Genomic_DNA"/>
</dbReference>
<feature type="transmembrane region" description="Helical" evidence="10">
    <location>
        <begin position="624"/>
        <end position="645"/>
    </location>
</feature>
<dbReference type="GO" id="GO:0016020">
    <property type="term" value="C:membrane"/>
    <property type="evidence" value="ECO:0007669"/>
    <property type="project" value="UniProtKB-SubCell"/>
</dbReference>
<dbReference type="OrthoDB" id="2687058at2759"/>
<dbReference type="Gene3D" id="1.20.1530.20">
    <property type="match status" value="1"/>
</dbReference>
<gene>
    <name evidence="14" type="ORF">CQW23_21257</name>
</gene>
<feature type="transmembrane region" description="Helical" evidence="10">
    <location>
        <begin position="403"/>
        <end position="425"/>
    </location>
</feature>
<evidence type="ECO:0000256" key="6">
    <source>
        <dbReference type="ARBA" id="ARBA00022989"/>
    </source>
</evidence>
<sequence>MVVQSLDVNKDPFRPQEKNEELLGPEIPYLSAIGALIYLANNTRSDIAFLVNLLARYSSAPTRRHGNGIKHILRYLKGTIDMSLFYSKDCSFGLVGYVDARYLFDPHKARSQTDYVFICGGIVISWRSTTQSIVVTSSNYVDIIVIHEASQEYVWLRSTIHLIQEKCGLKYDKVPTILYEDNISCITQLKGEFIKGNRTKHISRKLFYTHELKKNGDIDVQQIHSSDNVADLFTKPLPTATFKKMVDKTGMQSRLLAFLLKPLRQPKVIAEILAGIMLGPSAFGRNKTFTHWIFPSWSTPILECVSSIGLLFFLFLIGLELDLNTILKSGKKAAGIAFAGISLPFLFSIGVTFVLRKIIKGIDSVGYGEFFLFIGVSLSITAFPVLARILAELRLLTTQVGEIAMAAAAFNDVAAWILLALAVALAGGTTAHHSPLISLWVLLSGIGFVIFMFLIIRPIMIKVAQKYSSGGNNNNIVEESYICLTLVGVMLFGFTTDFIGIHAIFGAFIFGLVIPKNGDFSGRLISRIEDFVSGLLLPLYFASSGIKTDISQIHGVGAWGLVVLVVSTACAGKVLGTFIVGIMLCAIPMREALALGFLMNTKGLVELIVLNIGKEKKVLDDETFAILVIMALFTTFITTPIVMAINKKPSSKEDFQLEKPQKKTKKQNNLQILACLRGPRDAHTLINLIESLRSDKNNNNYASVIKLYVMRLVEFTDRLSSITMVQRTRKNGFPFISGVLRGDNSTDQVGAAFEAYSTLGRVKVRPAMAISGLSDLHEDIIHVAEKKRVELIILPFYKYWQIEGNEVEIHAGQGWKMVNERVMSRAPCSVAVVVDRGLQVNNGMRVCIVFFGGVDCCKALEIGSKMVEHPAIRVTLVRFIHHGSTNFDEAQRTLDDITISEFKMKCGKQILYAEKEANNYNLVTEVLAIGKSGEFELMIIGNKVKFPQGIMAKLFDEQHLNEKNNSEFGPMANLLASSGKGITSSVLVIQQQHASNDIGNSKVASFVDGSGNIDNNV</sequence>
<dbReference type="InterPro" id="IPR050794">
    <property type="entry name" value="CPA2_transporter"/>
</dbReference>
<organism evidence="14 15">
    <name type="scientific">Capsicum baccatum</name>
    <name type="common">Peruvian pepper</name>
    <dbReference type="NCBI Taxonomy" id="33114"/>
    <lineage>
        <taxon>Eukaryota</taxon>
        <taxon>Viridiplantae</taxon>
        <taxon>Streptophyta</taxon>
        <taxon>Embryophyta</taxon>
        <taxon>Tracheophyta</taxon>
        <taxon>Spermatophyta</taxon>
        <taxon>Magnoliopsida</taxon>
        <taxon>eudicotyledons</taxon>
        <taxon>Gunneridae</taxon>
        <taxon>Pentapetalae</taxon>
        <taxon>asterids</taxon>
        <taxon>lamiids</taxon>
        <taxon>Solanales</taxon>
        <taxon>Solanaceae</taxon>
        <taxon>Solanoideae</taxon>
        <taxon>Capsiceae</taxon>
        <taxon>Capsicum</taxon>
    </lineage>
</organism>
<dbReference type="InterPro" id="IPR006153">
    <property type="entry name" value="Cation/H_exchanger_TM"/>
</dbReference>
<accession>A0A2G2VXH4</accession>
<dbReference type="Pfam" id="PF23259">
    <property type="entry name" value="CHX17_C"/>
    <property type="match status" value="1"/>
</dbReference>
<dbReference type="InterPro" id="IPR057291">
    <property type="entry name" value="CHX17_2nd"/>
</dbReference>
<evidence type="ECO:0000259" key="13">
    <source>
        <dbReference type="Pfam" id="PF23259"/>
    </source>
</evidence>
<dbReference type="AlphaFoldDB" id="A0A2G2VXH4"/>
<dbReference type="CDD" id="cd09272">
    <property type="entry name" value="RNase_HI_RT_Ty1"/>
    <property type="match status" value="1"/>
</dbReference>
<dbReference type="GO" id="GO:1902600">
    <property type="term" value="P:proton transmembrane transport"/>
    <property type="evidence" value="ECO:0007669"/>
    <property type="project" value="InterPro"/>
</dbReference>
<evidence type="ECO:0000256" key="10">
    <source>
        <dbReference type="SAM" id="Phobius"/>
    </source>
</evidence>
<evidence type="ECO:0000256" key="7">
    <source>
        <dbReference type="ARBA" id="ARBA00023065"/>
    </source>
</evidence>
<reference evidence="15" key="2">
    <citation type="journal article" date="2017" name="J. Anim. Genet.">
        <title>Multiple reference genome sequences of hot pepper reveal the massive evolution of plant disease resistance genes by retroduplication.</title>
        <authorList>
            <person name="Kim S."/>
            <person name="Park J."/>
            <person name="Yeom S.-I."/>
            <person name="Kim Y.-M."/>
            <person name="Seo E."/>
            <person name="Kim K.-T."/>
            <person name="Kim M.-S."/>
            <person name="Lee J.M."/>
            <person name="Cheong K."/>
            <person name="Shin H.-S."/>
            <person name="Kim S.-B."/>
            <person name="Han K."/>
            <person name="Lee J."/>
            <person name="Park M."/>
            <person name="Lee H.-A."/>
            <person name="Lee H.-Y."/>
            <person name="Lee Y."/>
            <person name="Oh S."/>
            <person name="Lee J.H."/>
            <person name="Choi E."/>
            <person name="Choi E."/>
            <person name="Lee S.E."/>
            <person name="Jeon J."/>
            <person name="Kim H."/>
            <person name="Choi G."/>
            <person name="Song H."/>
            <person name="Lee J."/>
            <person name="Lee S.-C."/>
            <person name="Kwon J.-K."/>
            <person name="Lee H.-Y."/>
            <person name="Koo N."/>
            <person name="Hong Y."/>
            <person name="Kim R.W."/>
            <person name="Kang W.-H."/>
            <person name="Huh J.H."/>
            <person name="Kang B.-C."/>
            <person name="Yang T.-J."/>
            <person name="Lee Y.-H."/>
            <person name="Bennetzen J.L."/>
            <person name="Choi D."/>
        </authorList>
    </citation>
    <scope>NUCLEOTIDE SEQUENCE [LARGE SCALE GENOMIC DNA]</scope>
    <source>
        <strain evidence="15">cv. PBC81</strain>
    </source>
</reference>
<keyword evidence="15" id="KW-1185">Reference proteome</keyword>
<feature type="transmembrane region" description="Helical" evidence="10">
    <location>
        <begin position="333"/>
        <end position="355"/>
    </location>
</feature>
<dbReference type="InterPro" id="IPR038770">
    <property type="entry name" value="Na+/solute_symporter_sf"/>
</dbReference>
<dbReference type="GO" id="GO:0012505">
    <property type="term" value="C:endomembrane system"/>
    <property type="evidence" value="ECO:0007669"/>
    <property type="project" value="TreeGrafter"/>
</dbReference>
<comment type="subcellular location">
    <subcellularLocation>
        <location evidence="1">Membrane</location>
        <topology evidence="1">Multi-pass membrane protein</topology>
    </subcellularLocation>
</comment>
<dbReference type="Pfam" id="PF00999">
    <property type="entry name" value="Na_H_Exchanger"/>
    <property type="match status" value="1"/>
</dbReference>
<feature type="domain" description="Cation/H+ exchanger transmembrane" evidence="11">
    <location>
        <begin position="258"/>
        <end position="642"/>
    </location>
</feature>
<dbReference type="GO" id="GO:0006813">
    <property type="term" value="P:potassium ion transport"/>
    <property type="evidence" value="ECO:0007669"/>
    <property type="project" value="UniProtKB-KW"/>
</dbReference>
<dbReference type="GO" id="GO:0015297">
    <property type="term" value="F:antiporter activity"/>
    <property type="evidence" value="ECO:0007669"/>
    <property type="project" value="InterPro"/>
</dbReference>
<comment type="caution">
    <text evidence="14">The sequence shown here is derived from an EMBL/GenBank/DDBJ whole genome shotgun (WGS) entry which is preliminary data.</text>
</comment>
<feature type="transmembrane region" description="Helical" evidence="10">
    <location>
        <begin position="481"/>
        <end position="514"/>
    </location>
</feature>
<keyword evidence="5" id="KW-0630">Potassium</keyword>
<keyword evidence="4 10" id="KW-0812">Transmembrane</keyword>
<name>A0A2G2VXH4_CAPBA</name>
<evidence type="ECO:0000256" key="4">
    <source>
        <dbReference type="ARBA" id="ARBA00022692"/>
    </source>
</evidence>
<keyword evidence="6 10" id="KW-1133">Transmembrane helix</keyword>
<feature type="domain" description="Cation/H(+) antiporter central" evidence="12">
    <location>
        <begin position="706"/>
        <end position="839"/>
    </location>
</feature>
<dbReference type="InterPro" id="IPR057290">
    <property type="entry name" value="CHX17_C"/>
</dbReference>
<evidence type="ECO:0000256" key="3">
    <source>
        <dbReference type="ARBA" id="ARBA00022538"/>
    </source>
</evidence>
<dbReference type="PANTHER" id="PTHR32468:SF0">
    <property type="entry name" value="K(+)_H(+) ANTIPORTER 1"/>
    <property type="match status" value="1"/>
</dbReference>
<protein>
    <submittedName>
        <fullName evidence="14">Cation/H(+) antiporter 20</fullName>
    </submittedName>
</protein>
<reference evidence="14 15" key="1">
    <citation type="journal article" date="2017" name="Genome Biol.">
        <title>New reference genome sequences of hot pepper reveal the massive evolution of plant disease-resistance genes by retroduplication.</title>
        <authorList>
            <person name="Kim S."/>
            <person name="Park J."/>
            <person name="Yeom S.I."/>
            <person name="Kim Y.M."/>
            <person name="Seo E."/>
            <person name="Kim K.T."/>
            <person name="Kim M.S."/>
            <person name="Lee J.M."/>
            <person name="Cheong K."/>
            <person name="Shin H.S."/>
            <person name="Kim S.B."/>
            <person name="Han K."/>
            <person name="Lee J."/>
            <person name="Park M."/>
            <person name="Lee H.A."/>
            <person name="Lee H.Y."/>
            <person name="Lee Y."/>
            <person name="Oh S."/>
            <person name="Lee J.H."/>
            <person name="Choi E."/>
            <person name="Choi E."/>
            <person name="Lee S.E."/>
            <person name="Jeon J."/>
            <person name="Kim H."/>
            <person name="Choi G."/>
            <person name="Song H."/>
            <person name="Lee J."/>
            <person name="Lee S.C."/>
            <person name="Kwon J.K."/>
            <person name="Lee H.Y."/>
            <person name="Koo N."/>
            <person name="Hong Y."/>
            <person name="Kim R.W."/>
            <person name="Kang W.H."/>
            <person name="Huh J.H."/>
            <person name="Kang B.C."/>
            <person name="Yang T.J."/>
            <person name="Lee Y.H."/>
            <person name="Bennetzen J.L."/>
            <person name="Choi D."/>
        </authorList>
    </citation>
    <scope>NUCLEOTIDE SEQUENCE [LARGE SCALE GENOMIC DNA]</scope>
    <source>
        <strain evidence="15">cv. PBC81</strain>
    </source>
</reference>
<keyword evidence="8 10" id="KW-0472">Membrane</keyword>
<feature type="transmembrane region" description="Helical" evidence="10">
    <location>
        <begin position="297"/>
        <end position="321"/>
    </location>
</feature>
<proteinExistence type="inferred from homology"/>
<dbReference type="PANTHER" id="PTHR32468">
    <property type="entry name" value="CATION/H + ANTIPORTER"/>
    <property type="match status" value="1"/>
</dbReference>
<keyword evidence="7" id="KW-0406">Ion transport</keyword>
<dbReference type="STRING" id="33114.A0A2G2VXH4"/>
<evidence type="ECO:0000256" key="1">
    <source>
        <dbReference type="ARBA" id="ARBA00004141"/>
    </source>
</evidence>
<comment type="similarity">
    <text evidence="9">Belongs to the monovalent cation:proton antiporter 2 (CPA2) transporter (TC 2.A.37) family. CHX (TC 2.A.37.4) subfamily.</text>
</comment>
<feature type="transmembrane region" description="Helical" evidence="10">
    <location>
        <begin position="370"/>
        <end position="391"/>
    </location>
</feature>
<evidence type="ECO:0000256" key="9">
    <source>
        <dbReference type="ARBA" id="ARBA00038341"/>
    </source>
</evidence>
<keyword evidence="3" id="KW-0633">Potassium transport</keyword>
<evidence type="ECO:0000256" key="5">
    <source>
        <dbReference type="ARBA" id="ARBA00022958"/>
    </source>
</evidence>
<evidence type="ECO:0000259" key="12">
    <source>
        <dbReference type="Pfam" id="PF23256"/>
    </source>
</evidence>
<feature type="transmembrane region" description="Helical" evidence="10">
    <location>
        <begin position="437"/>
        <end position="460"/>
    </location>
</feature>
<dbReference type="Pfam" id="PF23256">
    <property type="entry name" value="CHX17_2nd"/>
    <property type="match status" value="1"/>
</dbReference>
<evidence type="ECO:0000256" key="2">
    <source>
        <dbReference type="ARBA" id="ARBA00022448"/>
    </source>
</evidence>